<accession>A0AAW3I7S1</accession>
<reference evidence="4 5" key="1">
    <citation type="submission" date="2015-07" db="EMBL/GenBank/DDBJ databases">
        <title>Draft genome of Achromobacter spanius.</title>
        <authorList>
            <person name="Wang X."/>
        </authorList>
    </citation>
    <scope>NUCLEOTIDE SEQUENCE [LARGE SCALE GENOMIC DNA]</scope>
    <source>
        <strain evidence="4 5">CGMCC9173</strain>
    </source>
</reference>
<sequence length="386" mass="41449">MDQENSLPVDLADALLVGRVWRPAPIDGPSVVVVRNGEVIDITAVAPTVSDLLDRPDRVALAKSAKGESLGDVRALMSATVQNQGGARLLAPCDLQPIKAAGVTFAISLLERMIEEEAGGDASRADDIRVRMQALIGSDLSRLQPGSDQAAKLKAELVERGQWSQYLEVGIGPDAEIFSKTPPMASVGFGAQIGVLPESQWNNPEPEIVLAVDSRGEIVGATLGNDVNLRDIEGRSALLLTKAKDNNGSCAIGPFIRLFDGDFDLDSVRQADVSLRIDGPDGFQLDGVSHMREISRDPQDLVRQAFGAHHQYPDGFMLFLGTMFSPSQDRKGPGTGFTHKLGDRVEIASARIGALVNELQLSTEIPPWTFGVRALYANLAKRGLLR</sequence>
<dbReference type="Pfam" id="PF01557">
    <property type="entry name" value="FAA_hydrolase"/>
    <property type="match status" value="1"/>
</dbReference>
<dbReference type="AlphaFoldDB" id="A0AAW3I7S1"/>
<evidence type="ECO:0000256" key="1">
    <source>
        <dbReference type="ARBA" id="ARBA00010211"/>
    </source>
</evidence>
<dbReference type="GO" id="GO:0016787">
    <property type="term" value="F:hydrolase activity"/>
    <property type="evidence" value="ECO:0007669"/>
    <property type="project" value="UniProtKB-KW"/>
</dbReference>
<dbReference type="PANTHER" id="PTHR42796">
    <property type="entry name" value="FUMARYLACETOACETATE HYDROLASE DOMAIN-CONTAINING PROTEIN 2A-RELATED"/>
    <property type="match status" value="1"/>
</dbReference>
<dbReference type="GO" id="GO:0044281">
    <property type="term" value="P:small molecule metabolic process"/>
    <property type="evidence" value="ECO:0007669"/>
    <property type="project" value="UniProtKB-ARBA"/>
</dbReference>
<dbReference type="SUPFAM" id="SSF56529">
    <property type="entry name" value="FAH"/>
    <property type="match status" value="1"/>
</dbReference>
<proteinExistence type="inferred from homology"/>
<dbReference type="EMBL" id="LGVG01000005">
    <property type="protein sequence ID" value="KNE28674.1"/>
    <property type="molecule type" value="Genomic_DNA"/>
</dbReference>
<keyword evidence="4" id="KW-0378">Hydrolase</keyword>
<dbReference type="PANTHER" id="PTHR42796:SF7">
    <property type="entry name" value="2-DEHYDRO-3-DEOXY-D-ARABINONATE DEHYDRATASE"/>
    <property type="match status" value="1"/>
</dbReference>
<protein>
    <submittedName>
        <fullName evidence="4">Fumarylacetoacetate hydrolase</fullName>
    </submittedName>
</protein>
<feature type="domain" description="Fumarylacetoacetase-like C-terminal" evidence="3">
    <location>
        <begin position="217"/>
        <end position="359"/>
    </location>
</feature>
<dbReference type="InterPro" id="IPR051121">
    <property type="entry name" value="FAH"/>
</dbReference>
<dbReference type="Gene3D" id="3.90.850.10">
    <property type="entry name" value="Fumarylacetoacetase-like, C-terminal domain"/>
    <property type="match status" value="1"/>
</dbReference>
<gene>
    <name evidence="4" type="ORF">AFM18_05585</name>
</gene>
<evidence type="ECO:0000256" key="2">
    <source>
        <dbReference type="ARBA" id="ARBA00022723"/>
    </source>
</evidence>
<dbReference type="Proteomes" id="UP000037511">
    <property type="component" value="Unassembled WGS sequence"/>
</dbReference>
<evidence type="ECO:0000259" key="3">
    <source>
        <dbReference type="Pfam" id="PF01557"/>
    </source>
</evidence>
<name>A0AAW3I7S1_9BURK</name>
<dbReference type="RefSeq" id="WP_050445800.1">
    <property type="nucleotide sequence ID" value="NZ_JAOEJJ010000008.1"/>
</dbReference>
<organism evidence="4 5">
    <name type="scientific">Achromobacter spanius</name>
    <dbReference type="NCBI Taxonomy" id="217203"/>
    <lineage>
        <taxon>Bacteria</taxon>
        <taxon>Pseudomonadati</taxon>
        <taxon>Pseudomonadota</taxon>
        <taxon>Betaproteobacteria</taxon>
        <taxon>Burkholderiales</taxon>
        <taxon>Alcaligenaceae</taxon>
        <taxon>Achromobacter</taxon>
    </lineage>
</organism>
<evidence type="ECO:0000313" key="5">
    <source>
        <dbReference type="Proteomes" id="UP000037511"/>
    </source>
</evidence>
<dbReference type="GO" id="GO:0046872">
    <property type="term" value="F:metal ion binding"/>
    <property type="evidence" value="ECO:0007669"/>
    <property type="project" value="UniProtKB-KW"/>
</dbReference>
<comment type="caution">
    <text evidence="4">The sequence shown here is derived from an EMBL/GenBank/DDBJ whole genome shotgun (WGS) entry which is preliminary data.</text>
</comment>
<keyword evidence="2" id="KW-0479">Metal-binding</keyword>
<dbReference type="InterPro" id="IPR036663">
    <property type="entry name" value="Fumarylacetoacetase_C_sf"/>
</dbReference>
<evidence type="ECO:0000313" key="4">
    <source>
        <dbReference type="EMBL" id="KNE28674.1"/>
    </source>
</evidence>
<comment type="similarity">
    <text evidence="1">Belongs to the FAH family.</text>
</comment>
<dbReference type="InterPro" id="IPR011234">
    <property type="entry name" value="Fumarylacetoacetase-like_C"/>
</dbReference>